<accession>A0A0G0HK05</accession>
<reference evidence="1 2" key="1">
    <citation type="journal article" date="2015" name="Nature">
        <title>rRNA introns, odd ribosomes, and small enigmatic genomes across a large radiation of phyla.</title>
        <authorList>
            <person name="Brown C.T."/>
            <person name="Hug L.A."/>
            <person name="Thomas B.C."/>
            <person name="Sharon I."/>
            <person name="Castelle C.J."/>
            <person name="Singh A."/>
            <person name="Wilkins M.J."/>
            <person name="Williams K.H."/>
            <person name="Banfield J.F."/>
        </authorList>
    </citation>
    <scope>NUCLEOTIDE SEQUENCE [LARGE SCALE GENOMIC DNA]</scope>
</reference>
<dbReference type="AlphaFoldDB" id="A0A0G0HK05"/>
<sequence>MNTYVLDTNILFNMEAQLGLGNSTKEILENLVKILPIAQKQQEVGHFHFWRYF</sequence>
<dbReference type="Proteomes" id="UP000034471">
    <property type="component" value="Unassembled WGS sequence"/>
</dbReference>
<gene>
    <name evidence="1" type="ORF">US54_C0001G0020</name>
</gene>
<dbReference type="EMBL" id="LBTJ01000001">
    <property type="protein sequence ID" value="KKQ38895.1"/>
    <property type="molecule type" value="Genomic_DNA"/>
</dbReference>
<organism evidence="1 2">
    <name type="scientific">Candidatus Roizmanbacteria bacterium GW2011_GWA2_37_7</name>
    <dbReference type="NCBI Taxonomy" id="1618481"/>
    <lineage>
        <taxon>Bacteria</taxon>
        <taxon>Candidatus Roizmaniibacteriota</taxon>
    </lineage>
</organism>
<name>A0A0G0HK05_9BACT</name>
<evidence type="ECO:0000313" key="2">
    <source>
        <dbReference type="Proteomes" id="UP000034471"/>
    </source>
</evidence>
<protein>
    <submittedName>
        <fullName evidence="1">Uncharacterized protein</fullName>
    </submittedName>
</protein>
<comment type="caution">
    <text evidence="1">The sequence shown here is derived from an EMBL/GenBank/DDBJ whole genome shotgun (WGS) entry which is preliminary data.</text>
</comment>
<evidence type="ECO:0000313" key="1">
    <source>
        <dbReference type="EMBL" id="KKQ38895.1"/>
    </source>
</evidence>
<proteinExistence type="predicted"/>